<evidence type="ECO:0000313" key="3">
    <source>
        <dbReference type="EMBL" id="CUS02066.2"/>
    </source>
</evidence>
<keyword evidence="1" id="KW-0472">Membrane</keyword>
<name>A0A160SXY9_9CHLR</name>
<dbReference type="EMBL" id="LN890655">
    <property type="protein sequence ID" value="CUS02066.2"/>
    <property type="molecule type" value="Genomic_DNA"/>
</dbReference>
<sequence>MPESISDLQLVVDDTRREATKRARRNLMLAAASGQRMGMDDLARARGLVVGERENSIFSEAWIPLAILFLIIGILAGQNAGFIALGIILLLIVGVSTVWKNLSLFGVTYERAFDRTRVFPGEPINMTVTIQNNKRLPLTWLRFRDQCPVPPDLGDSPLTLSGELTGNFVLQSVYSMQSRERVERQVKLRFPVRGYYRVGPVTYESGDIFTLFTREREHKYIDTLVVYPQIWPLEELWLPPKEPFGEVKVRHSLFTDPIRTRGIRDYNPQDRFRDVHWKATARRGQLQTKIYDPSTGMTMAVFLNVATFTRHWMGYDPELLERAISVAASIANYGVQQGWGVGLYANGAIPNSDQAIRVPPSRSPEQLGNVLEALAAVTEFATSSIENMLLRESTHLPWVSTIVLVTAVVTPEMLIALLRLREAGRRVVLLALGDEPPPSLSAGKRLDPLTIYHIPATAPAFQAGHRSATATQAALSSIPTPEPVQLELEAVE</sequence>
<keyword evidence="1" id="KW-0812">Transmembrane</keyword>
<dbReference type="PANTHER" id="PTHR34351">
    <property type="entry name" value="SLR1927 PROTEIN-RELATED"/>
    <property type="match status" value="1"/>
</dbReference>
<keyword evidence="4" id="KW-1185">Reference proteome</keyword>
<feature type="transmembrane region" description="Helical" evidence="1">
    <location>
        <begin position="396"/>
        <end position="418"/>
    </location>
</feature>
<proteinExistence type="predicted"/>
<evidence type="ECO:0000313" key="4">
    <source>
        <dbReference type="Proteomes" id="UP000215027"/>
    </source>
</evidence>
<evidence type="ECO:0000259" key="2">
    <source>
        <dbReference type="Pfam" id="PF01882"/>
    </source>
</evidence>
<dbReference type="OrthoDB" id="9789943at2"/>
<dbReference type="Pfam" id="PF01882">
    <property type="entry name" value="DUF58"/>
    <property type="match status" value="1"/>
</dbReference>
<dbReference type="Proteomes" id="UP000215027">
    <property type="component" value="Chromosome I"/>
</dbReference>
<keyword evidence="1" id="KW-1133">Transmembrane helix</keyword>
<dbReference type="InterPro" id="IPR002881">
    <property type="entry name" value="DUF58"/>
</dbReference>
<organism evidence="3 4">
    <name type="scientific">Candidatus Promineifilum breve</name>
    <dbReference type="NCBI Taxonomy" id="1806508"/>
    <lineage>
        <taxon>Bacteria</taxon>
        <taxon>Bacillati</taxon>
        <taxon>Chloroflexota</taxon>
        <taxon>Ardenticatenia</taxon>
        <taxon>Candidatus Promineifilales</taxon>
        <taxon>Candidatus Promineifilaceae</taxon>
        <taxon>Candidatus Promineifilum</taxon>
    </lineage>
</organism>
<dbReference type="PANTHER" id="PTHR34351:SF2">
    <property type="entry name" value="DUF58 DOMAIN-CONTAINING PROTEIN"/>
    <property type="match status" value="1"/>
</dbReference>
<reference evidence="3" key="1">
    <citation type="submission" date="2016-01" db="EMBL/GenBank/DDBJ databases">
        <authorList>
            <person name="Mcilroy J.S."/>
            <person name="Karst M S."/>
            <person name="Albertsen M."/>
        </authorList>
    </citation>
    <scope>NUCLEOTIDE SEQUENCE</scope>
    <source>
        <strain evidence="3">Cfx-K</strain>
    </source>
</reference>
<protein>
    <recommendedName>
        <fullName evidence="2">DUF58 domain-containing protein</fullName>
    </recommendedName>
</protein>
<feature type="transmembrane region" description="Helical" evidence="1">
    <location>
        <begin position="57"/>
        <end position="75"/>
    </location>
</feature>
<dbReference type="KEGG" id="pbf:CFX0092_A0185"/>
<feature type="transmembrane region" description="Helical" evidence="1">
    <location>
        <begin position="82"/>
        <end position="99"/>
    </location>
</feature>
<accession>A0A160SXY9</accession>
<dbReference type="AlphaFoldDB" id="A0A160SXY9"/>
<gene>
    <name evidence="3" type="ORF">CFX0092_A0185</name>
</gene>
<evidence type="ECO:0000256" key="1">
    <source>
        <dbReference type="SAM" id="Phobius"/>
    </source>
</evidence>
<feature type="domain" description="DUF58" evidence="2">
    <location>
        <begin position="263"/>
        <end position="378"/>
    </location>
</feature>
<dbReference type="RefSeq" id="WP_095041725.1">
    <property type="nucleotide sequence ID" value="NZ_LN890655.1"/>
</dbReference>